<sequence length="450" mass="50796">MIRKIKSGITALLISSLLTGCNFMQSPMELLKQPSMDVSQAEMKRAAEQFLPTGSQFTIPLKPSGTGSFRQADLDGDGSKELLAFYKNLQAGYEMGALILKKEDGKWQLQDHIKGLGQSIDYGDLQDVTGDKKPELLVGWSGADGYEKELEIYSFQDKKAKRIGQYTYNSFSTGDLDEDGKAELAVLFRNNKEIPSAELHLYQAVSGELKQTAKLEYEGGYPAGVVIGQASKDRKGIFVDIGEGAHSAVTQLVFLENNTLRNVFSQSRTFKPYSLPSEDVDKDGVMEIGIMYEPPGTEQMAMAEIPWVNRWYKWDGKDGLLPVLEEYSNYIFGYRFIIPQNWIGKFTVKEIEDNPEKGVEFDYIGKGKMPLAKLLTLHIVPQNKWQEQEKEFKKSQAPYIVLGEKGQMVFVGVFPEKENKLSGKPLQEYQELLLKQEQVKEQFEFISSPY</sequence>
<proteinExistence type="predicted"/>
<dbReference type="eggNOG" id="COG0457">
    <property type="taxonomic scope" value="Bacteria"/>
</dbReference>
<dbReference type="PROSITE" id="PS51257">
    <property type="entry name" value="PROKAR_LIPOPROTEIN"/>
    <property type="match status" value="1"/>
</dbReference>
<dbReference type="HOGENOM" id="CLU_048406_1_0_9"/>
<keyword evidence="2" id="KW-1185">Reference proteome</keyword>
<dbReference type="Proteomes" id="UP000001556">
    <property type="component" value="Chromosome"/>
</dbReference>
<dbReference type="OrthoDB" id="9762883at2"/>
<gene>
    <name evidence="1" type="ordered locus">Dred_2642</name>
</gene>
<organism evidence="1 2">
    <name type="scientific">Desulforamulus reducens (strain ATCC BAA-1160 / DSM 100696 / MI-1)</name>
    <name type="common">Desulfotomaculum reducens</name>
    <dbReference type="NCBI Taxonomy" id="349161"/>
    <lineage>
        <taxon>Bacteria</taxon>
        <taxon>Bacillati</taxon>
        <taxon>Bacillota</taxon>
        <taxon>Clostridia</taxon>
        <taxon>Eubacteriales</taxon>
        <taxon>Peptococcaceae</taxon>
        <taxon>Desulforamulus</taxon>
    </lineage>
</organism>
<dbReference type="EMBL" id="CP000612">
    <property type="protein sequence ID" value="ABO51149.1"/>
    <property type="molecule type" value="Genomic_DNA"/>
</dbReference>
<protein>
    <recommendedName>
        <fullName evidence="3">VCBS repeat-containing protein</fullName>
    </recommendedName>
</protein>
<dbReference type="InterPro" id="IPR028994">
    <property type="entry name" value="Integrin_alpha_N"/>
</dbReference>
<dbReference type="AlphaFoldDB" id="A4J7U6"/>
<dbReference type="RefSeq" id="WP_011878946.1">
    <property type="nucleotide sequence ID" value="NC_009253.1"/>
</dbReference>
<evidence type="ECO:0008006" key="3">
    <source>
        <dbReference type="Google" id="ProtNLM"/>
    </source>
</evidence>
<dbReference type="SUPFAM" id="SSF69318">
    <property type="entry name" value="Integrin alpha N-terminal domain"/>
    <property type="match status" value="1"/>
</dbReference>
<reference evidence="1 2" key="1">
    <citation type="submission" date="2007-03" db="EMBL/GenBank/DDBJ databases">
        <title>Complete sequence of Desulfotomaculum reducens MI-1.</title>
        <authorList>
            <consortium name="US DOE Joint Genome Institute"/>
            <person name="Copeland A."/>
            <person name="Lucas S."/>
            <person name="Lapidus A."/>
            <person name="Barry K."/>
            <person name="Detter J.C."/>
            <person name="Glavina del Rio T."/>
            <person name="Hammon N."/>
            <person name="Israni S."/>
            <person name="Dalin E."/>
            <person name="Tice H."/>
            <person name="Pitluck S."/>
            <person name="Sims D."/>
            <person name="Brettin T."/>
            <person name="Bruce D."/>
            <person name="Han C."/>
            <person name="Tapia R."/>
            <person name="Schmutz J."/>
            <person name="Larimer F."/>
            <person name="Land M."/>
            <person name="Hauser L."/>
            <person name="Kyrpides N."/>
            <person name="Kim E."/>
            <person name="Tebo B.M."/>
            <person name="Richardson P."/>
        </authorList>
    </citation>
    <scope>NUCLEOTIDE SEQUENCE [LARGE SCALE GENOMIC DNA]</scope>
    <source>
        <strain evidence="1 2">MI-1</strain>
    </source>
</reference>
<evidence type="ECO:0000313" key="2">
    <source>
        <dbReference type="Proteomes" id="UP000001556"/>
    </source>
</evidence>
<dbReference type="KEGG" id="drm:Dred_2642"/>
<accession>A4J7U6</accession>
<evidence type="ECO:0000313" key="1">
    <source>
        <dbReference type="EMBL" id="ABO51149.1"/>
    </source>
</evidence>
<dbReference type="STRING" id="349161.Dred_2642"/>
<name>A4J7U6_DESRM</name>